<gene>
    <name evidence="1" type="ORF">ADCFC_08740</name>
</gene>
<sequence length="137" mass="14351">MFEQDYLMRIIAQLLGAIRRSMERAAGEEDPDGAASALDMALGDATDLDGEALLSLAPESLASVLQVSGVDPHLTEYIARSLMLSGRYHGEAGRPDVAELRQAQGRAVAAAFGHELGADPVSDEALEALLTASDGEA</sequence>
<dbReference type="RefSeq" id="WP_157012963.1">
    <property type="nucleotide sequence ID" value="NZ_AP022829.1"/>
</dbReference>
<evidence type="ECO:0000313" key="1">
    <source>
        <dbReference type="EMBL" id="BCA88376.1"/>
    </source>
</evidence>
<reference evidence="2" key="1">
    <citation type="journal article" date="2020" name="Microbiol. Resour. Announc.">
        <title>Complete Genome Sequence of Adlercreutzia sp. Strain 8CFCBH1, a Potent Producer of Equol, Isolated from Healthy Japanese Feces.</title>
        <authorList>
            <person name="Ogata Y."/>
            <person name="Sakamoto M."/>
            <person name="Ohkuma M."/>
            <person name="Hattori M."/>
            <person name="Suda W."/>
        </authorList>
    </citation>
    <scope>NUCLEOTIDE SEQUENCE [LARGE SCALE GENOMIC DNA]</scope>
    <source>
        <strain evidence="2">8CFCBH1</strain>
    </source>
</reference>
<keyword evidence="2" id="KW-1185">Reference proteome</keyword>
<dbReference type="AlphaFoldDB" id="A0A6F8SLK8"/>
<dbReference type="KEGG" id="ahat:ADCFC_09950"/>
<accession>A0A6F8SLK8</accession>
<name>A0A6F8SLK8_9ACTN</name>
<reference evidence="2" key="2">
    <citation type="submission" date="2020-03" db="EMBL/GenBank/DDBJ databases">
        <title>Complete Genome Sequence of Adlercreutzia sp. strain 8CFCBH1 Producing Equol, Isolated from Healthy Japanese Feces.</title>
        <authorList>
            <person name="Ogata Y."/>
            <person name="Sakamoto M."/>
            <person name="Ohkuma M."/>
            <person name="Hattori M."/>
            <person name="Suda W."/>
        </authorList>
    </citation>
    <scope>NUCLEOTIDE SEQUENCE [LARGE SCALE GENOMIC DNA]</scope>
    <source>
        <strain evidence="2">8CFCBH1</strain>
    </source>
</reference>
<protein>
    <submittedName>
        <fullName evidence="1">Uncharacterized protein</fullName>
    </submittedName>
</protein>
<dbReference type="Proteomes" id="UP000501727">
    <property type="component" value="Chromosome"/>
</dbReference>
<evidence type="ECO:0000313" key="2">
    <source>
        <dbReference type="Proteomes" id="UP000501727"/>
    </source>
</evidence>
<dbReference type="EMBL" id="AP022829">
    <property type="protein sequence ID" value="BCA88376.1"/>
    <property type="molecule type" value="Genomic_DNA"/>
</dbReference>
<proteinExistence type="predicted"/>
<organism evidence="1 2">
    <name type="scientific">Adlercreutzia hattorii</name>
    <dbReference type="NCBI Taxonomy" id="2707299"/>
    <lineage>
        <taxon>Bacteria</taxon>
        <taxon>Bacillati</taxon>
        <taxon>Actinomycetota</taxon>
        <taxon>Coriobacteriia</taxon>
        <taxon>Eggerthellales</taxon>
        <taxon>Eggerthellaceae</taxon>
        <taxon>Adlercreutzia</taxon>
    </lineage>
</organism>